<reference evidence="3 4" key="2">
    <citation type="journal article" date="2003" name="DNA Res.">
        <title>Complete genome structure of Gloeobacter violaceus PCC 7421, a cyanobacterium that lacks thylakoids (supplement).</title>
        <authorList>
            <person name="Nakamura Y."/>
            <person name="Kaneko T."/>
            <person name="Sato S."/>
            <person name="Mimuro M."/>
            <person name="Miyashita H."/>
            <person name="Tsuchiya T."/>
            <person name="Sasamoto S."/>
            <person name="Watanabe A."/>
            <person name="Kawashima K."/>
            <person name="Kishida Y."/>
            <person name="Kiyokawa C."/>
            <person name="Kohara M."/>
            <person name="Matsumoto M."/>
            <person name="Matsuno A."/>
            <person name="Nakazaki N."/>
            <person name="Shimpo S."/>
            <person name="Takeuchi C."/>
            <person name="Yamada M."/>
            <person name="Tabata S."/>
        </authorList>
    </citation>
    <scope>NUCLEOTIDE SEQUENCE [LARGE SCALE GENOMIC DNA]</scope>
    <source>
        <strain evidence="4">ATCC 29082 / PCC 7421</strain>
    </source>
</reference>
<name>Q7NEC0_GLOVI</name>
<dbReference type="GO" id="GO:0016491">
    <property type="term" value="F:oxidoreductase activity"/>
    <property type="evidence" value="ECO:0007669"/>
    <property type="project" value="InterPro"/>
</dbReference>
<dbReference type="GO" id="GO:0005506">
    <property type="term" value="F:iron ion binding"/>
    <property type="evidence" value="ECO:0007669"/>
    <property type="project" value="InterPro"/>
</dbReference>
<dbReference type="STRING" id="251221.gene:10761477"/>
<keyword evidence="1" id="KW-0812">Transmembrane</keyword>
<dbReference type="InterPro" id="IPR006694">
    <property type="entry name" value="Fatty_acid_hydroxylase"/>
</dbReference>
<reference evidence="3 4" key="1">
    <citation type="journal article" date="2003" name="DNA Res.">
        <title>Complete genome structure of Gloeobacter violaceus PCC 7421, a cyanobacterium that lacks thylakoids.</title>
        <authorList>
            <person name="Nakamura Y."/>
            <person name="Kaneko T."/>
            <person name="Sato S."/>
            <person name="Mimuro M."/>
            <person name="Miyashita H."/>
            <person name="Tsuchiya T."/>
            <person name="Sasamoto S."/>
            <person name="Watanabe A."/>
            <person name="Kawashima K."/>
            <person name="Kishida Y."/>
            <person name="Kiyokawa C."/>
            <person name="Kohara M."/>
            <person name="Matsumoto M."/>
            <person name="Matsuno A."/>
            <person name="Nakazaki N."/>
            <person name="Shimpo S."/>
            <person name="Takeuchi C."/>
            <person name="Yamada M."/>
            <person name="Tabata S."/>
        </authorList>
    </citation>
    <scope>NUCLEOTIDE SEQUENCE [LARGE SCALE GENOMIC DNA]</scope>
    <source>
        <strain evidence="4">ATCC 29082 / PCC 7421</strain>
    </source>
</reference>
<dbReference type="Pfam" id="PF04116">
    <property type="entry name" value="FA_hydroxylase"/>
    <property type="match status" value="1"/>
</dbReference>
<organism evidence="3 4">
    <name type="scientific">Gloeobacter violaceus (strain ATCC 29082 / PCC 7421)</name>
    <dbReference type="NCBI Taxonomy" id="251221"/>
    <lineage>
        <taxon>Bacteria</taxon>
        <taxon>Bacillati</taxon>
        <taxon>Cyanobacteriota</taxon>
        <taxon>Cyanophyceae</taxon>
        <taxon>Gloeobacterales</taxon>
        <taxon>Gloeobacteraceae</taxon>
        <taxon>Gloeobacter</taxon>
    </lineage>
</organism>
<keyword evidence="1" id="KW-0472">Membrane</keyword>
<dbReference type="GO" id="GO:0008610">
    <property type="term" value="P:lipid biosynthetic process"/>
    <property type="evidence" value="ECO:0007669"/>
    <property type="project" value="InterPro"/>
</dbReference>
<dbReference type="InParanoid" id="Q7NEC0"/>
<gene>
    <name evidence="3" type="ordered locus">gll3960</name>
</gene>
<proteinExistence type="predicted"/>
<dbReference type="HOGENOM" id="CLU_112431_0_0_3"/>
<feature type="domain" description="Fatty acid hydroxylase" evidence="2">
    <location>
        <begin position="15"/>
        <end position="150"/>
    </location>
</feature>
<dbReference type="EMBL" id="BA000045">
    <property type="protein sequence ID" value="BAC91901.1"/>
    <property type="molecule type" value="Genomic_DNA"/>
</dbReference>
<evidence type="ECO:0000259" key="2">
    <source>
        <dbReference type="Pfam" id="PF04116"/>
    </source>
</evidence>
<dbReference type="OrthoDB" id="530463at2"/>
<keyword evidence="4" id="KW-1185">Reference proteome</keyword>
<dbReference type="AlphaFoldDB" id="Q7NEC0"/>
<evidence type="ECO:0000256" key="1">
    <source>
        <dbReference type="SAM" id="Phobius"/>
    </source>
</evidence>
<feature type="transmembrane region" description="Helical" evidence="1">
    <location>
        <begin position="70"/>
        <end position="94"/>
    </location>
</feature>
<protein>
    <submittedName>
        <fullName evidence="3">Gll3960 protein</fullName>
    </submittedName>
</protein>
<dbReference type="KEGG" id="gvi:gll3960"/>
<dbReference type="eggNOG" id="COG3000">
    <property type="taxonomic scope" value="Bacteria"/>
</dbReference>
<evidence type="ECO:0000313" key="3">
    <source>
        <dbReference type="EMBL" id="BAC91901.1"/>
    </source>
</evidence>
<sequence length="174" mass="20195">MRGGRMLQAIAVAWLLLFVGDFVSTFCYHVPEHVFGKLHVSVHHAPRKNFRHYAVLSGRPSVVADGLLGALPYIALSVLLWSYSWQGVLLGMIFGQFHVWWRHTTALGWRTPGPIAWLCRWLLITTPEQHWRHHHNSTIGYGDIFTVFDTPARCMLKQLRRWRARYRYFLVSAG</sequence>
<evidence type="ECO:0000313" key="4">
    <source>
        <dbReference type="Proteomes" id="UP000000557"/>
    </source>
</evidence>
<dbReference type="EnsemblBacteria" id="BAC91901">
    <property type="protein sequence ID" value="BAC91901"/>
    <property type="gene ID" value="BAC91901"/>
</dbReference>
<dbReference type="PhylomeDB" id="Q7NEC0"/>
<dbReference type="Proteomes" id="UP000000557">
    <property type="component" value="Chromosome"/>
</dbReference>
<dbReference type="PATRIC" id="fig|251221.4.peg.3991"/>
<keyword evidence="1" id="KW-1133">Transmembrane helix</keyword>
<accession>Q7NEC0</accession>